<comment type="caution">
    <text evidence="1">The sequence shown here is derived from an EMBL/GenBank/DDBJ whole genome shotgun (WGS) entry which is preliminary data.</text>
</comment>
<accession>A0A813H214</accession>
<evidence type="ECO:0000313" key="1">
    <source>
        <dbReference type="EMBL" id="CAE8631742.1"/>
    </source>
</evidence>
<name>A0A813H214_POLGL</name>
<sequence>MSSAAAQHPLHFQFQNYPLMFTTAAATMAAGLLPVTVTSPHAHAQCWDVPQVPLPMPKPSVSKPMKEQMQVYEDCMQSTSRGLSFGSLHRFHAKSATSGMLSSNFRSFTKKHNKGGRLTILSESRIHHGGVVRYAVQFTAGELSNADGVGFIFSSDLPCPRNIQKIVSVFVNKTGRICVRANAEVERCARSVKELELGDWLEVVADLEQHIMHFTVWPANGGPASTEKVGFGKMLESVRRSEGKPPQVTCGYLAVVMKHIGVSVSLGS</sequence>
<protein>
    <submittedName>
        <fullName evidence="1">Uncharacterized protein</fullName>
    </submittedName>
</protein>
<reference evidence="1" key="1">
    <citation type="submission" date="2021-02" db="EMBL/GenBank/DDBJ databases">
        <authorList>
            <person name="Dougan E. K."/>
            <person name="Rhodes N."/>
            <person name="Thang M."/>
            <person name="Chan C."/>
        </authorList>
    </citation>
    <scope>NUCLEOTIDE SEQUENCE</scope>
</reference>
<gene>
    <name evidence="1" type="ORF">PGLA1383_LOCUS47740</name>
</gene>
<evidence type="ECO:0000313" key="2">
    <source>
        <dbReference type="Proteomes" id="UP000654075"/>
    </source>
</evidence>
<organism evidence="1 2">
    <name type="scientific">Polarella glacialis</name>
    <name type="common">Dinoflagellate</name>
    <dbReference type="NCBI Taxonomy" id="89957"/>
    <lineage>
        <taxon>Eukaryota</taxon>
        <taxon>Sar</taxon>
        <taxon>Alveolata</taxon>
        <taxon>Dinophyceae</taxon>
        <taxon>Suessiales</taxon>
        <taxon>Suessiaceae</taxon>
        <taxon>Polarella</taxon>
    </lineage>
</organism>
<dbReference type="OrthoDB" id="429527at2759"/>
<proteinExistence type="predicted"/>
<keyword evidence="2" id="KW-1185">Reference proteome</keyword>
<dbReference type="Proteomes" id="UP000654075">
    <property type="component" value="Unassembled WGS sequence"/>
</dbReference>
<dbReference type="EMBL" id="CAJNNV010030193">
    <property type="protein sequence ID" value="CAE8631742.1"/>
    <property type="molecule type" value="Genomic_DNA"/>
</dbReference>
<dbReference type="AlphaFoldDB" id="A0A813H214"/>